<dbReference type="STRING" id="7234.B4H8Q5"/>
<sequence>MVKILQAYNFARQQTYALNGEILAASLIGNNRIAISSAEQFIEIYDIAGKQQQQQQQQQHQEDEHGDGEPGQANISGDAPGGGGAGVGGGDERLPVRNTLATVGEVVQLIYCEAGKYLLTLEKEQAGSPVHSSSTISCTSSSNSNTVCSEDDTKMFVRIYANFWKFPDSKLNELPITIRIASMTTPKTPLVESIDVIELPLRSPPELVQCCQTSGNIIVSSRDRIYLYEYTQCVHENTQPRFAFIDFLPFKFFVQLNFVPMRLCLAENVIACLSHRYCVAFKVIDALANSKATAGQELSCLDNDYGGIGDEPLSESLSLGSKASASGGVVSSTHSQQSCESDSMQSTSSGKAPMALNGALPGRSPLDFNLAKLVNNAYGREFEPELRSQWDQSENGGSGGKNGGPEDSQDITITPQRAGDIKIKLVNEAKAMNVRGIAGGNHLEDASVQYDVRKLLQICMKTSEQQPRILDILRCLDLKAIYQRTGQGTDLEDDEYDMGNQQVPSAVTTFKHVNRRTLKSSQHQRSIGHALLVASSVDGYLYQFSAQGKWYNENEKPVASYSSCGFTPKHWESLLRKILSKQDALPNWKVHITEILNNLVAELTFEELLQCFPSEVIQNRNTAQYFAKEFAETCVLYEHEELVFRGPEESAEGRDHLPMDNIDEDNVFELTLRKAVAKQRSIALRSMIESTGTQLFDATSNPMYNL</sequence>
<dbReference type="InterPro" id="IPR017216">
    <property type="entry name" value="HPS3"/>
</dbReference>
<feature type="region of interest" description="Disordered" evidence="1">
    <location>
        <begin position="384"/>
        <end position="416"/>
    </location>
</feature>
<name>B4H8Q5_DROPE</name>
<keyword evidence="4" id="KW-1185">Reference proteome</keyword>
<dbReference type="GO" id="GO:0005737">
    <property type="term" value="C:cytoplasm"/>
    <property type="evidence" value="ECO:0007669"/>
    <property type="project" value="TreeGrafter"/>
</dbReference>
<gene>
    <name evidence="3" type="primary">Dper\GL25414</name>
    <name evidence="3" type="ORF">Dper_GL25414</name>
</gene>
<dbReference type="PANTHER" id="PTHR28633:SF1">
    <property type="entry name" value="BLOC-2 COMPLEX MEMBER HPS3"/>
    <property type="match status" value="1"/>
</dbReference>
<dbReference type="InterPro" id="IPR029437">
    <property type="entry name" value="HPS3_N"/>
</dbReference>
<dbReference type="AlphaFoldDB" id="B4H8Q5"/>
<feature type="domain" description="BLOC-2 complex member HPS3 N-terminal" evidence="2">
    <location>
        <begin position="150"/>
        <end position="287"/>
    </location>
</feature>
<dbReference type="PhylomeDB" id="B4H8Q5"/>
<feature type="region of interest" description="Disordered" evidence="1">
    <location>
        <begin position="328"/>
        <end position="358"/>
    </location>
</feature>
<evidence type="ECO:0000313" key="3">
    <source>
        <dbReference type="EMBL" id="EDW35098.1"/>
    </source>
</evidence>
<dbReference type="eggNOG" id="ENOG502QRQB">
    <property type="taxonomic scope" value="Eukaryota"/>
</dbReference>
<dbReference type="Proteomes" id="UP000008744">
    <property type="component" value="Unassembled WGS sequence"/>
</dbReference>
<reference evidence="3 4" key="1">
    <citation type="journal article" date="2007" name="Nature">
        <title>Evolution of genes and genomes on the Drosophila phylogeny.</title>
        <authorList>
            <consortium name="Drosophila 12 Genomes Consortium"/>
            <person name="Clark A.G."/>
            <person name="Eisen M.B."/>
            <person name="Smith D.R."/>
            <person name="Bergman C.M."/>
            <person name="Oliver B."/>
            <person name="Markow T.A."/>
            <person name="Kaufman T.C."/>
            <person name="Kellis M."/>
            <person name="Gelbart W."/>
            <person name="Iyer V.N."/>
            <person name="Pollard D.A."/>
            <person name="Sackton T.B."/>
            <person name="Larracuente A.M."/>
            <person name="Singh N.D."/>
            <person name="Abad J.P."/>
            <person name="Abt D.N."/>
            <person name="Adryan B."/>
            <person name="Aguade M."/>
            <person name="Akashi H."/>
            <person name="Anderson W.W."/>
            <person name="Aquadro C.F."/>
            <person name="Ardell D.H."/>
            <person name="Arguello R."/>
            <person name="Artieri C.G."/>
            <person name="Barbash D.A."/>
            <person name="Barker D."/>
            <person name="Barsanti P."/>
            <person name="Batterham P."/>
            <person name="Batzoglou S."/>
            <person name="Begun D."/>
            <person name="Bhutkar A."/>
            <person name="Blanco E."/>
            <person name="Bosak S.A."/>
            <person name="Bradley R.K."/>
            <person name="Brand A.D."/>
            <person name="Brent M.R."/>
            <person name="Brooks A.N."/>
            <person name="Brown R.H."/>
            <person name="Butlin R.K."/>
            <person name="Caggese C."/>
            <person name="Calvi B.R."/>
            <person name="Bernardo de Carvalho A."/>
            <person name="Caspi A."/>
            <person name="Castrezana S."/>
            <person name="Celniker S.E."/>
            <person name="Chang J.L."/>
            <person name="Chapple C."/>
            <person name="Chatterji S."/>
            <person name="Chinwalla A."/>
            <person name="Civetta A."/>
            <person name="Clifton S.W."/>
            <person name="Comeron J.M."/>
            <person name="Costello J.C."/>
            <person name="Coyne J.A."/>
            <person name="Daub J."/>
            <person name="David R.G."/>
            <person name="Delcher A.L."/>
            <person name="Delehaunty K."/>
            <person name="Do C.B."/>
            <person name="Ebling H."/>
            <person name="Edwards K."/>
            <person name="Eickbush T."/>
            <person name="Evans J.D."/>
            <person name="Filipski A."/>
            <person name="Findeiss S."/>
            <person name="Freyhult E."/>
            <person name="Fulton L."/>
            <person name="Fulton R."/>
            <person name="Garcia A.C."/>
            <person name="Gardiner A."/>
            <person name="Garfield D.A."/>
            <person name="Garvin B.E."/>
            <person name="Gibson G."/>
            <person name="Gilbert D."/>
            <person name="Gnerre S."/>
            <person name="Godfrey J."/>
            <person name="Good R."/>
            <person name="Gotea V."/>
            <person name="Gravely B."/>
            <person name="Greenberg A.J."/>
            <person name="Griffiths-Jones S."/>
            <person name="Gross S."/>
            <person name="Guigo R."/>
            <person name="Gustafson E.A."/>
            <person name="Haerty W."/>
            <person name="Hahn M.W."/>
            <person name="Halligan D.L."/>
            <person name="Halpern A.L."/>
            <person name="Halter G.M."/>
            <person name="Han M.V."/>
            <person name="Heger A."/>
            <person name="Hillier L."/>
            <person name="Hinrichs A.S."/>
            <person name="Holmes I."/>
            <person name="Hoskins R.A."/>
            <person name="Hubisz M.J."/>
            <person name="Hultmark D."/>
            <person name="Huntley M.A."/>
            <person name="Jaffe D.B."/>
            <person name="Jagadeeshan S."/>
            <person name="Jeck W.R."/>
            <person name="Johnson J."/>
            <person name="Jones C.D."/>
            <person name="Jordan W.C."/>
            <person name="Karpen G.H."/>
            <person name="Kataoka E."/>
            <person name="Keightley P.D."/>
            <person name="Kheradpour P."/>
            <person name="Kirkness E.F."/>
            <person name="Koerich L.B."/>
            <person name="Kristiansen K."/>
            <person name="Kudrna D."/>
            <person name="Kulathinal R.J."/>
            <person name="Kumar S."/>
            <person name="Kwok R."/>
            <person name="Lander E."/>
            <person name="Langley C.H."/>
            <person name="Lapoint R."/>
            <person name="Lazzaro B.P."/>
            <person name="Lee S.J."/>
            <person name="Levesque L."/>
            <person name="Li R."/>
            <person name="Lin C.F."/>
            <person name="Lin M.F."/>
            <person name="Lindblad-Toh K."/>
            <person name="Llopart A."/>
            <person name="Long M."/>
            <person name="Low L."/>
            <person name="Lozovsky E."/>
            <person name="Lu J."/>
            <person name="Luo M."/>
            <person name="Machado C.A."/>
            <person name="Makalowski W."/>
            <person name="Marzo M."/>
            <person name="Matsuda M."/>
            <person name="Matzkin L."/>
            <person name="McAllister B."/>
            <person name="McBride C.S."/>
            <person name="McKernan B."/>
            <person name="McKernan K."/>
            <person name="Mendez-Lago M."/>
            <person name="Minx P."/>
            <person name="Mollenhauer M.U."/>
            <person name="Montooth K."/>
            <person name="Mount S.M."/>
            <person name="Mu X."/>
            <person name="Myers E."/>
            <person name="Negre B."/>
            <person name="Newfeld S."/>
            <person name="Nielsen R."/>
            <person name="Noor M.A."/>
            <person name="O'Grady P."/>
            <person name="Pachter L."/>
            <person name="Papaceit M."/>
            <person name="Parisi M.J."/>
            <person name="Parisi M."/>
            <person name="Parts L."/>
            <person name="Pedersen J.S."/>
            <person name="Pesole G."/>
            <person name="Phillippy A.M."/>
            <person name="Ponting C.P."/>
            <person name="Pop M."/>
            <person name="Porcelli D."/>
            <person name="Powell J.R."/>
            <person name="Prohaska S."/>
            <person name="Pruitt K."/>
            <person name="Puig M."/>
            <person name="Quesneville H."/>
            <person name="Ram K.R."/>
            <person name="Rand D."/>
            <person name="Rasmussen M.D."/>
            <person name="Reed L.K."/>
            <person name="Reenan R."/>
            <person name="Reily A."/>
            <person name="Remington K.A."/>
            <person name="Rieger T.T."/>
            <person name="Ritchie M.G."/>
            <person name="Robin C."/>
            <person name="Rogers Y.H."/>
            <person name="Rohde C."/>
            <person name="Rozas J."/>
            <person name="Rubenfield M.J."/>
            <person name="Ruiz A."/>
            <person name="Russo S."/>
            <person name="Salzberg S.L."/>
            <person name="Sanchez-Gracia A."/>
            <person name="Saranga D.J."/>
            <person name="Sato H."/>
            <person name="Schaeffer S.W."/>
            <person name="Schatz M.C."/>
            <person name="Schlenke T."/>
            <person name="Schwartz R."/>
            <person name="Segarra C."/>
            <person name="Singh R.S."/>
            <person name="Sirot L."/>
            <person name="Sirota M."/>
            <person name="Sisneros N.B."/>
            <person name="Smith C.D."/>
            <person name="Smith T.F."/>
            <person name="Spieth J."/>
            <person name="Stage D.E."/>
            <person name="Stark A."/>
            <person name="Stephan W."/>
            <person name="Strausberg R.L."/>
            <person name="Strempel S."/>
            <person name="Sturgill D."/>
            <person name="Sutton G."/>
            <person name="Sutton G.G."/>
            <person name="Tao W."/>
            <person name="Teichmann S."/>
            <person name="Tobari Y.N."/>
            <person name="Tomimura Y."/>
            <person name="Tsolas J.M."/>
            <person name="Valente V.L."/>
            <person name="Venter E."/>
            <person name="Venter J.C."/>
            <person name="Vicario S."/>
            <person name="Vieira F.G."/>
            <person name="Vilella A.J."/>
            <person name="Villasante A."/>
            <person name="Walenz B."/>
            <person name="Wang J."/>
            <person name="Wasserman M."/>
            <person name="Watts T."/>
            <person name="Wilson D."/>
            <person name="Wilson R.K."/>
            <person name="Wing R.A."/>
            <person name="Wolfner M.F."/>
            <person name="Wong A."/>
            <person name="Wong G.K."/>
            <person name="Wu C.I."/>
            <person name="Wu G."/>
            <person name="Yamamoto D."/>
            <person name="Yang H.P."/>
            <person name="Yang S.P."/>
            <person name="Yorke J.A."/>
            <person name="Yoshida K."/>
            <person name="Zdobnov E."/>
            <person name="Zhang P."/>
            <person name="Zhang Y."/>
            <person name="Zimin A.V."/>
            <person name="Baldwin J."/>
            <person name="Abdouelleil A."/>
            <person name="Abdulkadir J."/>
            <person name="Abebe A."/>
            <person name="Abera B."/>
            <person name="Abreu J."/>
            <person name="Acer S.C."/>
            <person name="Aftuck L."/>
            <person name="Alexander A."/>
            <person name="An P."/>
            <person name="Anderson E."/>
            <person name="Anderson S."/>
            <person name="Arachi H."/>
            <person name="Azer M."/>
            <person name="Bachantsang P."/>
            <person name="Barry A."/>
            <person name="Bayul T."/>
            <person name="Berlin A."/>
            <person name="Bessette D."/>
            <person name="Bloom T."/>
            <person name="Blye J."/>
            <person name="Boguslavskiy L."/>
            <person name="Bonnet C."/>
            <person name="Boukhgalter B."/>
            <person name="Bourzgui I."/>
            <person name="Brown A."/>
            <person name="Cahill P."/>
            <person name="Channer S."/>
            <person name="Cheshatsang Y."/>
            <person name="Chuda L."/>
            <person name="Citroen M."/>
            <person name="Collymore A."/>
            <person name="Cooke P."/>
            <person name="Costello M."/>
            <person name="D'Aco K."/>
            <person name="Daza R."/>
            <person name="De Haan G."/>
            <person name="DeGray S."/>
            <person name="DeMaso C."/>
            <person name="Dhargay N."/>
            <person name="Dooley K."/>
            <person name="Dooley E."/>
            <person name="Doricent M."/>
            <person name="Dorje P."/>
            <person name="Dorjee K."/>
            <person name="Dupes A."/>
            <person name="Elong R."/>
            <person name="Falk J."/>
            <person name="Farina A."/>
            <person name="Faro S."/>
            <person name="Ferguson D."/>
            <person name="Fisher S."/>
            <person name="Foley C.D."/>
            <person name="Franke A."/>
            <person name="Friedrich D."/>
            <person name="Gadbois L."/>
            <person name="Gearin G."/>
            <person name="Gearin C.R."/>
            <person name="Giannoukos G."/>
            <person name="Goode T."/>
            <person name="Graham J."/>
            <person name="Grandbois E."/>
            <person name="Grewal S."/>
            <person name="Gyaltsen K."/>
            <person name="Hafez N."/>
            <person name="Hagos B."/>
            <person name="Hall J."/>
            <person name="Henson C."/>
            <person name="Hollinger A."/>
            <person name="Honan T."/>
            <person name="Huard M.D."/>
            <person name="Hughes L."/>
            <person name="Hurhula B."/>
            <person name="Husby M.E."/>
            <person name="Kamat A."/>
            <person name="Kanga B."/>
            <person name="Kashin S."/>
            <person name="Khazanovich D."/>
            <person name="Kisner P."/>
            <person name="Lance K."/>
            <person name="Lara M."/>
            <person name="Lee W."/>
            <person name="Lennon N."/>
            <person name="Letendre F."/>
            <person name="LeVine R."/>
            <person name="Lipovsky A."/>
            <person name="Liu X."/>
            <person name="Liu J."/>
            <person name="Liu S."/>
            <person name="Lokyitsang T."/>
            <person name="Lokyitsang Y."/>
            <person name="Lubonja R."/>
            <person name="Lui A."/>
            <person name="MacDonald P."/>
            <person name="Magnisalis V."/>
            <person name="Maru K."/>
            <person name="Matthews C."/>
            <person name="McCusker W."/>
            <person name="McDonough S."/>
            <person name="Mehta T."/>
            <person name="Meldrim J."/>
            <person name="Meneus L."/>
            <person name="Mihai O."/>
            <person name="Mihalev A."/>
            <person name="Mihova T."/>
            <person name="Mittelman R."/>
            <person name="Mlenga V."/>
            <person name="Montmayeur A."/>
            <person name="Mulrain L."/>
            <person name="Navidi A."/>
            <person name="Naylor J."/>
            <person name="Negash T."/>
            <person name="Nguyen T."/>
            <person name="Nguyen N."/>
            <person name="Nicol R."/>
            <person name="Norbu C."/>
            <person name="Norbu N."/>
            <person name="Novod N."/>
            <person name="O'Neill B."/>
            <person name="Osman S."/>
            <person name="Markiewicz E."/>
            <person name="Oyono O.L."/>
            <person name="Patti C."/>
            <person name="Phunkhang P."/>
            <person name="Pierre F."/>
            <person name="Priest M."/>
            <person name="Raghuraman S."/>
            <person name="Rege F."/>
            <person name="Reyes R."/>
            <person name="Rise C."/>
            <person name="Rogov P."/>
            <person name="Ross K."/>
            <person name="Ryan E."/>
            <person name="Settipalli S."/>
            <person name="Shea T."/>
            <person name="Sherpa N."/>
            <person name="Shi L."/>
            <person name="Shih D."/>
            <person name="Sparrow T."/>
            <person name="Spaulding J."/>
            <person name="Stalker J."/>
            <person name="Stange-Thomann N."/>
            <person name="Stavropoulos S."/>
            <person name="Stone C."/>
            <person name="Strader C."/>
            <person name="Tesfaye S."/>
            <person name="Thomson T."/>
            <person name="Thoulutsang Y."/>
            <person name="Thoulutsang D."/>
            <person name="Topham K."/>
            <person name="Topping I."/>
            <person name="Tsamla T."/>
            <person name="Vassiliev H."/>
            <person name="Vo A."/>
            <person name="Wangchuk T."/>
            <person name="Wangdi T."/>
            <person name="Weiand M."/>
            <person name="Wilkinson J."/>
            <person name="Wilson A."/>
            <person name="Yadav S."/>
            <person name="Young G."/>
            <person name="Yu Q."/>
            <person name="Zembek L."/>
            <person name="Zhong D."/>
            <person name="Zimmer A."/>
            <person name="Zwirko Z."/>
            <person name="Jaffe D.B."/>
            <person name="Alvarez P."/>
            <person name="Brockman W."/>
            <person name="Butler J."/>
            <person name="Chin C."/>
            <person name="Gnerre S."/>
            <person name="Grabherr M."/>
            <person name="Kleber M."/>
            <person name="Mauceli E."/>
            <person name="MacCallum I."/>
        </authorList>
    </citation>
    <scope>NUCLEOTIDE SEQUENCE [LARGE SCALE GENOMIC DNA]</scope>
    <source>
        <strain evidence="4">MSH-3 / Tucson 14011-0111.49</strain>
    </source>
</reference>
<evidence type="ECO:0000256" key="1">
    <source>
        <dbReference type="SAM" id="MobiDB-lite"/>
    </source>
</evidence>
<feature type="region of interest" description="Disordered" evidence="1">
    <location>
        <begin position="51"/>
        <end position="91"/>
    </location>
</feature>
<organism evidence="4">
    <name type="scientific">Drosophila persimilis</name>
    <name type="common">Fruit fly</name>
    <dbReference type="NCBI Taxonomy" id="7234"/>
    <lineage>
        <taxon>Eukaryota</taxon>
        <taxon>Metazoa</taxon>
        <taxon>Ecdysozoa</taxon>
        <taxon>Arthropoda</taxon>
        <taxon>Hexapoda</taxon>
        <taxon>Insecta</taxon>
        <taxon>Pterygota</taxon>
        <taxon>Neoptera</taxon>
        <taxon>Endopterygota</taxon>
        <taxon>Diptera</taxon>
        <taxon>Brachycera</taxon>
        <taxon>Muscomorpha</taxon>
        <taxon>Ephydroidea</taxon>
        <taxon>Drosophilidae</taxon>
        <taxon>Drosophila</taxon>
        <taxon>Sophophora</taxon>
    </lineage>
</organism>
<accession>B4H8Q5</accession>
<dbReference type="OrthoDB" id="10255480at2759"/>
<proteinExistence type="predicted"/>
<protein>
    <submittedName>
        <fullName evidence="3">GL25414</fullName>
    </submittedName>
</protein>
<dbReference type="HOGENOM" id="CLU_390922_0_0_1"/>
<dbReference type="EMBL" id="CH479224">
    <property type="protein sequence ID" value="EDW35098.1"/>
    <property type="molecule type" value="Genomic_DNA"/>
</dbReference>
<feature type="compositionally biased region" description="Gly residues" evidence="1">
    <location>
        <begin position="79"/>
        <end position="89"/>
    </location>
</feature>
<dbReference type="Pfam" id="PF14761">
    <property type="entry name" value="HPS3_N"/>
    <property type="match status" value="1"/>
</dbReference>
<feature type="compositionally biased region" description="Polar residues" evidence="1">
    <location>
        <begin position="333"/>
        <end position="350"/>
    </location>
</feature>
<evidence type="ECO:0000259" key="2">
    <source>
        <dbReference type="Pfam" id="PF14761"/>
    </source>
</evidence>
<evidence type="ECO:0000313" key="4">
    <source>
        <dbReference type="Proteomes" id="UP000008744"/>
    </source>
</evidence>
<dbReference type="PANTHER" id="PTHR28633">
    <property type="entry name" value="HERMANSKY-PUDLAK SYNDROME 3 PROTEIN"/>
    <property type="match status" value="1"/>
</dbReference>